<gene>
    <name evidence="1" type="ORF">Goshw_017193</name>
</gene>
<name>A0A7J9N1F3_GOSSC</name>
<evidence type="ECO:0000313" key="2">
    <source>
        <dbReference type="Proteomes" id="UP000593576"/>
    </source>
</evidence>
<proteinExistence type="predicted"/>
<evidence type="ECO:0000313" key="1">
    <source>
        <dbReference type="EMBL" id="MBA0877060.1"/>
    </source>
</evidence>
<dbReference type="AlphaFoldDB" id="A0A7J9N1F3"/>
<organism evidence="1 2">
    <name type="scientific">Gossypium schwendimanii</name>
    <name type="common">Cotton</name>
    <dbReference type="NCBI Taxonomy" id="34291"/>
    <lineage>
        <taxon>Eukaryota</taxon>
        <taxon>Viridiplantae</taxon>
        <taxon>Streptophyta</taxon>
        <taxon>Embryophyta</taxon>
        <taxon>Tracheophyta</taxon>
        <taxon>Spermatophyta</taxon>
        <taxon>Magnoliopsida</taxon>
        <taxon>eudicotyledons</taxon>
        <taxon>Gunneridae</taxon>
        <taxon>Pentapetalae</taxon>
        <taxon>rosids</taxon>
        <taxon>malvids</taxon>
        <taxon>Malvales</taxon>
        <taxon>Malvaceae</taxon>
        <taxon>Malvoideae</taxon>
        <taxon>Gossypium</taxon>
    </lineage>
</organism>
<reference evidence="1 2" key="1">
    <citation type="journal article" date="2019" name="Genome Biol. Evol.">
        <title>Insights into the evolution of the New World diploid cottons (Gossypium, subgenus Houzingenia) based on genome sequencing.</title>
        <authorList>
            <person name="Grover C.E."/>
            <person name="Arick M.A. 2nd"/>
            <person name="Thrash A."/>
            <person name="Conover J.L."/>
            <person name="Sanders W.S."/>
            <person name="Peterson D.G."/>
            <person name="Frelichowski J.E."/>
            <person name="Scheffler J.A."/>
            <person name="Scheffler B.E."/>
            <person name="Wendel J.F."/>
        </authorList>
    </citation>
    <scope>NUCLEOTIDE SEQUENCE [LARGE SCALE GENOMIC DNA]</scope>
    <source>
        <strain evidence="1">1</strain>
        <tissue evidence="1">Leaf</tissue>
    </source>
</reference>
<dbReference type="EMBL" id="JABFAF010267006">
    <property type="protein sequence ID" value="MBA0877060.1"/>
    <property type="molecule type" value="Genomic_DNA"/>
</dbReference>
<dbReference type="Proteomes" id="UP000593576">
    <property type="component" value="Unassembled WGS sequence"/>
</dbReference>
<comment type="caution">
    <text evidence="1">The sequence shown here is derived from an EMBL/GenBank/DDBJ whole genome shotgun (WGS) entry which is preliminary data.</text>
</comment>
<dbReference type="OrthoDB" id="1001887at2759"/>
<sequence length="249" mass="29059">MVKERLDRFLMSTDAFNDFPFIATNVLRKANSDDDVIMLDTMRQKPKENTKDPRLSFKFDACWVKDMEAKDIIKRTWNKEDTNIVDKMENVRESLGPWQHNKYRNMVNNIRRLMIALMHQLADRECFKCGEKRQTLVHVIKEYPNARVVLTAGVGTIEIMLLKGKEEVAWAIWKRAKIFSKEFCIHNMMNKPILLPQMVEKKWEKPPIDKVKVNFDVVMSNGKIGFGVLAHDDEGFVVGGSYGFRVENM</sequence>
<accession>A0A7J9N1F3</accession>
<protein>
    <recommendedName>
        <fullName evidence="3">RNase H type-1 domain-containing protein</fullName>
    </recommendedName>
</protein>
<keyword evidence="2" id="KW-1185">Reference proteome</keyword>
<evidence type="ECO:0008006" key="3">
    <source>
        <dbReference type="Google" id="ProtNLM"/>
    </source>
</evidence>